<feature type="non-terminal residue" evidence="1">
    <location>
        <position position="38"/>
    </location>
</feature>
<proteinExistence type="predicted"/>
<evidence type="ECO:0000313" key="1">
    <source>
        <dbReference type="EMBL" id="GAI91709.1"/>
    </source>
</evidence>
<sequence length="38" mass="4525">MPVIKGVRIFEDLHALAHRWVQYASEDYPFSFEAFLKI</sequence>
<organism evidence="1">
    <name type="scientific">marine sediment metagenome</name>
    <dbReference type="NCBI Taxonomy" id="412755"/>
    <lineage>
        <taxon>unclassified sequences</taxon>
        <taxon>metagenomes</taxon>
        <taxon>ecological metagenomes</taxon>
    </lineage>
</organism>
<dbReference type="AlphaFoldDB" id="X1UH85"/>
<comment type="caution">
    <text evidence="1">The sequence shown here is derived from an EMBL/GenBank/DDBJ whole genome shotgun (WGS) entry which is preliminary data.</text>
</comment>
<accession>X1UH85</accession>
<reference evidence="1" key="1">
    <citation type="journal article" date="2014" name="Front. Microbiol.">
        <title>High frequency of phylogenetically diverse reductive dehalogenase-homologous genes in deep subseafloor sedimentary metagenomes.</title>
        <authorList>
            <person name="Kawai M."/>
            <person name="Futagami T."/>
            <person name="Toyoda A."/>
            <person name="Takaki Y."/>
            <person name="Nishi S."/>
            <person name="Hori S."/>
            <person name="Arai W."/>
            <person name="Tsubouchi T."/>
            <person name="Morono Y."/>
            <person name="Uchiyama I."/>
            <person name="Ito T."/>
            <person name="Fujiyama A."/>
            <person name="Inagaki F."/>
            <person name="Takami H."/>
        </authorList>
    </citation>
    <scope>NUCLEOTIDE SEQUENCE</scope>
    <source>
        <strain evidence="1">Expedition CK06-06</strain>
    </source>
</reference>
<name>X1UH85_9ZZZZ</name>
<dbReference type="EMBL" id="BARW01021763">
    <property type="protein sequence ID" value="GAI91709.1"/>
    <property type="molecule type" value="Genomic_DNA"/>
</dbReference>
<gene>
    <name evidence="1" type="ORF">S12H4_36502</name>
</gene>
<protein>
    <submittedName>
        <fullName evidence="1">Uncharacterized protein</fullName>
    </submittedName>
</protein>